<proteinExistence type="predicted"/>
<dbReference type="GO" id="GO:0045892">
    <property type="term" value="P:negative regulation of DNA-templated transcription"/>
    <property type="evidence" value="ECO:0007669"/>
    <property type="project" value="TreeGrafter"/>
</dbReference>
<keyword evidence="3" id="KW-0804">Transcription</keyword>
<dbReference type="Pfam" id="PF01614">
    <property type="entry name" value="IclR_C"/>
    <property type="match status" value="1"/>
</dbReference>
<feature type="region of interest" description="Disordered" evidence="6">
    <location>
        <begin position="1"/>
        <end position="22"/>
    </location>
</feature>
<comment type="caution">
    <text evidence="9">The sequence shown here is derived from an EMBL/GenBank/DDBJ whole genome shotgun (WGS) entry which is preliminary data.</text>
</comment>
<evidence type="ECO:0000256" key="2">
    <source>
        <dbReference type="ARBA" id="ARBA00023125"/>
    </source>
</evidence>
<dbReference type="GO" id="GO:0003700">
    <property type="term" value="F:DNA-binding transcription factor activity"/>
    <property type="evidence" value="ECO:0007669"/>
    <property type="project" value="TreeGrafter"/>
</dbReference>
<evidence type="ECO:0000259" key="8">
    <source>
        <dbReference type="PROSITE" id="PS51078"/>
    </source>
</evidence>
<dbReference type="AlphaFoldDB" id="A0A264VPQ2"/>
<dbReference type="SUPFAM" id="SSF55781">
    <property type="entry name" value="GAF domain-like"/>
    <property type="match status" value="1"/>
</dbReference>
<dbReference type="EMBL" id="NOWC01000023">
    <property type="protein sequence ID" value="OZS73346.1"/>
    <property type="molecule type" value="Genomic_DNA"/>
</dbReference>
<dbReference type="PROSITE" id="PS51077">
    <property type="entry name" value="HTH_ICLR"/>
    <property type="match status" value="1"/>
</dbReference>
<feature type="domain" description="IclR-ED" evidence="8">
    <location>
        <begin position="86"/>
        <end position="267"/>
    </location>
</feature>
<gene>
    <name evidence="9" type="ORF">CHI95_17565</name>
</gene>
<dbReference type="SUPFAM" id="SSF46785">
    <property type="entry name" value="Winged helix' DNA-binding domain"/>
    <property type="match status" value="1"/>
</dbReference>
<evidence type="ECO:0000313" key="10">
    <source>
        <dbReference type="Proteomes" id="UP000216001"/>
    </source>
</evidence>
<organism evidence="9 10">
    <name type="scientific">Providencia rettgeri</name>
    <dbReference type="NCBI Taxonomy" id="587"/>
    <lineage>
        <taxon>Bacteria</taxon>
        <taxon>Pseudomonadati</taxon>
        <taxon>Pseudomonadota</taxon>
        <taxon>Gammaproteobacteria</taxon>
        <taxon>Enterobacterales</taxon>
        <taxon>Morganellaceae</taxon>
        <taxon>Providencia</taxon>
    </lineage>
</organism>
<name>A0A264VPQ2_PRORE</name>
<evidence type="ECO:0000256" key="1">
    <source>
        <dbReference type="ARBA" id="ARBA00023015"/>
    </source>
</evidence>
<accession>A0A264VPQ2</accession>
<evidence type="ECO:0000313" key="9">
    <source>
        <dbReference type="EMBL" id="OZS73346.1"/>
    </source>
</evidence>
<dbReference type="InterPro" id="IPR014757">
    <property type="entry name" value="Tscrpt_reg_IclR_C"/>
</dbReference>
<evidence type="ECO:0000259" key="7">
    <source>
        <dbReference type="PROSITE" id="PS51077"/>
    </source>
</evidence>
<evidence type="ECO:0000256" key="3">
    <source>
        <dbReference type="ARBA" id="ARBA00023163"/>
    </source>
</evidence>
<protein>
    <recommendedName>
        <fullName evidence="4">HTH-type transcriptional repressor AllR</fullName>
    </recommendedName>
    <alternativeName>
        <fullName evidence="5">Negative regulator of allantoin and glyoxylate utilization operons</fullName>
    </alternativeName>
</protein>
<dbReference type="InterPro" id="IPR036388">
    <property type="entry name" value="WH-like_DNA-bd_sf"/>
</dbReference>
<dbReference type="PROSITE" id="PS51078">
    <property type="entry name" value="ICLR_ED"/>
    <property type="match status" value="1"/>
</dbReference>
<evidence type="ECO:0000256" key="6">
    <source>
        <dbReference type="SAM" id="MobiDB-lite"/>
    </source>
</evidence>
<dbReference type="GO" id="GO:0003677">
    <property type="term" value="F:DNA binding"/>
    <property type="evidence" value="ECO:0007669"/>
    <property type="project" value="UniProtKB-KW"/>
</dbReference>
<reference evidence="9 10" key="1">
    <citation type="submission" date="2017-07" db="EMBL/GenBank/DDBJ databases">
        <title>blaIMP-27 on transferable plasmids in Proteus mirabilis and Providencia rettgeri.</title>
        <authorList>
            <person name="Potter R."/>
        </authorList>
    </citation>
    <scope>NUCLEOTIDE SEQUENCE [LARGE SCALE GENOMIC DNA]</scope>
    <source>
        <strain evidence="9 10">PR1</strain>
    </source>
</reference>
<dbReference type="InterPro" id="IPR036390">
    <property type="entry name" value="WH_DNA-bd_sf"/>
</dbReference>
<evidence type="ECO:0000256" key="5">
    <source>
        <dbReference type="ARBA" id="ARBA00042627"/>
    </source>
</evidence>
<evidence type="ECO:0000256" key="4">
    <source>
        <dbReference type="ARBA" id="ARBA00040379"/>
    </source>
</evidence>
<keyword evidence="2" id="KW-0238">DNA-binding</keyword>
<keyword evidence="1" id="KW-0805">Transcription regulation</keyword>
<dbReference type="SMART" id="SM00346">
    <property type="entry name" value="HTH_ICLR"/>
    <property type="match status" value="1"/>
</dbReference>
<dbReference type="PANTHER" id="PTHR30136">
    <property type="entry name" value="HELIX-TURN-HELIX TRANSCRIPTIONAL REGULATOR, ICLR FAMILY"/>
    <property type="match status" value="1"/>
</dbReference>
<dbReference type="PANTHER" id="PTHR30136:SF24">
    <property type="entry name" value="HTH-TYPE TRANSCRIPTIONAL REPRESSOR ALLR"/>
    <property type="match status" value="1"/>
</dbReference>
<dbReference type="InterPro" id="IPR050707">
    <property type="entry name" value="HTH_MetabolicPath_Reg"/>
</dbReference>
<dbReference type="Gene3D" id="3.30.450.40">
    <property type="match status" value="1"/>
</dbReference>
<dbReference type="InterPro" id="IPR005471">
    <property type="entry name" value="Tscrpt_reg_IclR_N"/>
</dbReference>
<dbReference type="Gene3D" id="1.10.10.10">
    <property type="entry name" value="Winged helix-like DNA-binding domain superfamily/Winged helix DNA-binding domain"/>
    <property type="match status" value="1"/>
</dbReference>
<dbReference type="Proteomes" id="UP000216001">
    <property type="component" value="Unassembled WGS sequence"/>
</dbReference>
<dbReference type="Pfam" id="PF09339">
    <property type="entry name" value="HTH_IclR"/>
    <property type="match status" value="1"/>
</dbReference>
<dbReference type="InterPro" id="IPR029016">
    <property type="entry name" value="GAF-like_dom_sf"/>
</dbReference>
<feature type="domain" description="HTH iclR-type" evidence="7">
    <location>
        <begin position="23"/>
        <end position="85"/>
    </location>
</feature>
<sequence length="274" mass="30471">MSTMRGLSVSEEPTMTKESQANSSSIDRVLTILEEISNHSDGISLAELVKNTEIPKTTAFRVLETLKERQYVSLDHLTERYNLDLKSLELGIKGLMNVNLVEVSIPYLKTLSSSTFETCFLGVYNSGHVVYLYKSEGTLSIQTSAKLGARLPAYCTGIGKALLAFQPLEEIDAVLDKPLTKYTEKTVIDRMKLYEVLADIRLKGFSLDDEENEEGLTCVARPIFNYTGNIIGAISVAGPTHRMVSKIDRVNEELAHVCLLISRRLGYIEPTNTK</sequence>